<dbReference type="OrthoDB" id="2742110at2759"/>
<name>A0A9P3GFX8_9APHY</name>
<organism evidence="1 2">
    <name type="scientific">Phanerochaete sordida</name>
    <dbReference type="NCBI Taxonomy" id="48140"/>
    <lineage>
        <taxon>Eukaryota</taxon>
        <taxon>Fungi</taxon>
        <taxon>Dikarya</taxon>
        <taxon>Basidiomycota</taxon>
        <taxon>Agaricomycotina</taxon>
        <taxon>Agaricomycetes</taxon>
        <taxon>Polyporales</taxon>
        <taxon>Phanerochaetaceae</taxon>
        <taxon>Phanerochaete</taxon>
    </lineage>
</organism>
<comment type="caution">
    <text evidence="1">The sequence shown here is derived from an EMBL/GenBank/DDBJ whole genome shotgun (WGS) entry which is preliminary data.</text>
</comment>
<sequence>MQYSIAQDCNDDVLLEVLRGLSSHDLTSAACLCHSWLHASRTLLYRHIHLNTSIPAATQLDWSLRSSSHLRSLVRYLVLLHRFTDKDTLLGWIALLPEHSLVSVKFEWMPLDVNPMSLLQFPAIRTAQELIISHPYFLLQEPRRLSDILSYPRLDRLTLFIPKSISVQLSTPLALTRLSLAVLTGEQPQIVDDVLRSISHPLVHLDLLLQSLNAEAASWLRSSLARHLPALRHFTIKVLDQRNAHPLLDDVSASLASVEVLSCGVAMYSPRLFALLPPSLRSLTLGTRDHELFPVAELSDAVSRLGSGGGRLRSLTIGRHPSYASYRYFDALSSTCATLGVSFKIAKPRIADHFL</sequence>
<reference evidence="1 2" key="1">
    <citation type="submission" date="2021-08" db="EMBL/GenBank/DDBJ databases">
        <title>Draft Genome Sequence of Phanerochaete sordida strain YK-624.</title>
        <authorList>
            <person name="Mori T."/>
            <person name="Dohra H."/>
            <person name="Suzuki T."/>
            <person name="Kawagishi H."/>
            <person name="Hirai H."/>
        </authorList>
    </citation>
    <scope>NUCLEOTIDE SEQUENCE [LARGE SCALE GENOMIC DNA]</scope>
    <source>
        <strain evidence="1 2">YK-624</strain>
    </source>
</reference>
<gene>
    <name evidence="1" type="ORF">PsYK624_102340</name>
</gene>
<proteinExistence type="predicted"/>
<dbReference type="AlphaFoldDB" id="A0A9P3GFX8"/>
<dbReference type="Proteomes" id="UP000703269">
    <property type="component" value="Unassembled WGS sequence"/>
</dbReference>
<dbReference type="EMBL" id="BPQB01000037">
    <property type="protein sequence ID" value="GJE94066.1"/>
    <property type="molecule type" value="Genomic_DNA"/>
</dbReference>
<protein>
    <recommendedName>
        <fullName evidence="3">F-box domain-containing protein</fullName>
    </recommendedName>
</protein>
<accession>A0A9P3GFX8</accession>
<evidence type="ECO:0000313" key="1">
    <source>
        <dbReference type="EMBL" id="GJE94066.1"/>
    </source>
</evidence>
<keyword evidence="2" id="KW-1185">Reference proteome</keyword>
<evidence type="ECO:0008006" key="3">
    <source>
        <dbReference type="Google" id="ProtNLM"/>
    </source>
</evidence>
<evidence type="ECO:0000313" key="2">
    <source>
        <dbReference type="Proteomes" id="UP000703269"/>
    </source>
</evidence>